<reference evidence="1" key="1">
    <citation type="submission" date="2014-09" db="EMBL/GenBank/DDBJ databases">
        <authorList>
            <person name="Magalhaes I.L.F."/>
            <person name="Oliveira U."/>
            <person name="Santos F.R."/>
            <person name="Vidigal T.H.D.A."/>
            <person name="Brescovit A.D."/>
            <person name="Santos A.J."/>
        </authorList>
    </citation>
    <scope>NUCLEOTIDE SEQUENCE</scope>
    <source>
        <tissue evidence="1">Shoot tissue taken approximately 20 cm above the soil surface</tissue>
    </source>
</reference>
<reference evidence="1" key="2">
    <citation type="journal article" date="2015" name="Data Brief">
        <title>Shoot transcriptome of the giant reed, Arundo donax.</title>
        <authorList>
            <person name="Barrero R.A."/>
            <person name="Guerrero F.D."/>
            <person name="Moolhuijzen P."/>
            <person name="Goolsby J.A."/>
            <person name="Tidwell J."/>
            <person name="Bellgard S.E."/>
            <person name="Bellgard M.I."/>
        </authorList>
    </citation>
    <scope>NUCLEOTIDE SEQUENCE</scope>
    <source>
        <tissue evidence="1">Shoot tissue taken approximately 20 cm above the soil surface</tissue>
    </source>
</reference>
<accession>A0A0A9FSU1</accession>
<organism evidence="1">
    <name type="scientific">Arundo donax</name>
    <name type="common">Giant reed</name>
    <name type="synonym">Donax arundinaceus</name>
    <dbReference type="NCBI Taxonomy" id="35708"/>
    <lineage>
        <taxon>Eukaryota</taxon>
        <taxon>Viridiplantae</taxon>
        <taxon>Streptophyta</taxon>
        <taxon>Embryophyta</taxon>
        <taxon>Tracheophyta</taxon>
        <taxon>Spermatophyta</taxon>
        <taxon>Magnoliopsida</taxon>
        <taxon>Liliopsida</taxon>
        <taxon>Poales</taxon>
        <taxon>Poaceae</taxon>
        <taxon>PACMAD clade</taxon>
        <taxon>Arundinoideae</taxon>
        <taxon>Arundineae</taxon>
        <taxon>Arundo</taxon>
    </lineage>
</organism>
<name>A0A0A9FSU1_ARUDO</name>
<dbReference type="AlphaFoldDB" id="A0A0A9FSU1"/>
<proteinExistence type="predicted"/>
<dbReference type="EMBL" id="GBRH01186518">
    <property type="protein sequence ID" value="JAE11378.1"/>
    <property type="molecule type" value="Transcribed_RNA"/>
</dbReference>
<evidence type="ECO:0000313" key="1">
    <source>
        <dbReference type="EMBL" id="JAE11378.1"/>
    </source>
</evidence>
<sequence>MFALRNQLTHGILQSNLDLVSKRSTFF</sequence>
<protein>
    <submittedName>
        <fullName evidence="1">Uncharacterized protein</fullName>
    </submittedName>
</protein>